<dbReference type="InterPro" id="IPR006364">
    <property type="entry name" value="CobI/CbiL/CobIJ_dom"/>
</dbReference>
<dbReference type="NCBIfam" id="TIGR01467">
    <property type="entry name" value="cobI_cbiL"/>
    <property type="match status" value="1"/>
</dbReference>
<dbReference type="InterPro" id="IPR014777">
    <property type="entry name" value="4pyrrole_Mease_sub1"/>
</dbReference>
<dbReference type="SUPFAM" id="SSF53790">
    <property type="entry name" value="Tetrapyrrole methylase"/>
    <property type="match status" value="1"/>
</dbReference>
<dbReference type="AlphaFoldDB" id="A0A1T4KIL8"/>
<gene>
    <name evidence="9" type="ORF">SAMN02745973_00544</name>
</gene>
<sequence>MAGVFYGVGVGPGDPKLLTLKAVEIIQSVDVLICPEGKKDKGSVALEIIKDYMKSDTELLKLTFPMVYKEGKLKEEWQRNIEIIYEKLQEKKKVAFITLGDPMLYSTYLYIFPEIQKRGVKVETIPGIPSFCAVASKSNIPLAKGEENLMVYPLRKNGDGVDKLMDQFDNLVIMKPSNQVQQLAKILKKRNLENHFVLVTKCGTDEEELIQEIYKLEQGVPYLSTMLIKRRKIYE</sequence>
<keyword evidence="4 9" id="KW-0489">Methyltransferase</keyword>
<keyword evidence="3" id="KW-0169">Cobalamin biosynthesis</keyword>
<proteinExistence type="inferred from homology"/>
<dbReference type="RefSeq" id="WP_159454647.1">
    <property type="nucleotide sequence ID" value="NZ_FUWV01000002.1"/>
</dbReference>
<evidence type="ECO:0000313" key="9">
    <source>
        <dbReference type="EMBL" id="SJZ42226.1"/>
    </source>
</evidence>
<dbReference type="CDD" id="cd11645">
    <property type="entry name" value="Precorrin_2_C20_MT"/>
    <property type="match status" value="1"/>
</dbReference>
<dbReference type="Proteomes" id="UP000196365">
    <property type="component" value="Unassembled WGS sequence"/>
</dbReference>
<evidence type="ECO:0000259" key="8">
    <source>
        <dbReference type="Pfam" id="PF00590"/>
    </source>
</evidence>
<dbReference type="Gene3D" id="3.40.1010.10">
    <property type="entry name" value="Cobalt-precorrin-4 Transmethylase, Domain 1"/>
    <property type="match status" value="1"/>
</dbReference>
<feature type="domain" description="Tetrapyrrole methylase" evidence="8">
    <location>
        <begin position="5"/>
        <end position="210"/>
    </location>
</feature>
<dbReference type="InterPro" id="IPR035996">
    <property type="entry name" value="4pyrrol_Methylase_sf"/>
</dbReference>
<evidence type="ECO:0000256" key="7">
    <source>
        <dbReference type="PIRNR" id="PIRNR036427"/>
    </source>
</evidence>
<dbReference type="InterPro" id="IPR000878">
    <property type="entry name" value="4pyrrol_Mease"/>
</dbReference>
<dbReference type="PIRSF" id="PIRSF036427">
    <property type="entry name" value="Precrrn-2_mtase"/>
    <property type="match status" value="1"/>
</dbReference>
<organism evidence="9 10">
    <name type="scientific">Garciella nitratireducens DSM 15102</name>
    <dbReference type="NCBI Taxonomy" id="1121911"/>
    <lineage>
        <taxon>Bacteria</taxon>
        <taxon>Bacillati</taxon>
        <taxon>Bacillota</taxon>
        <taxon>Clostridia</taxon>
        <taxon>Eubacteriales</taxon>
        <taxon>Eubacteriaceae</taxon>
        <taxon>Garciella</taxon>
    </lineage>
</organism>
<evidence type="ECO:0000313" key="10">
    <source>
        <dbReference type="Proteomes" id="UP000196365"/>
    </source>
</evidence>
<keyword evidence="6" id="KW-0949">S-adenosyl-L-methionine</keyword>
<accession>A0A1T4KIL8</accession>
<dbReference type="Pfam" id="PF00590">
    <property type="entry name" value="TP_methylase"/>
    <property type="match status" value="1"/>
</dbReference>
<dbReference type="GO" id="GO:0032259">
    <property type="term" value="P:methylation"/>
    <property type="evidence" value="ECO:0007669"/>
    <property type="project" value="UniProtKB-KW"/>
</dbReference>
<dbReference type="InterPro" id="IPR014776">
    <property type="entry name" value="4pyrrole_Mease_sub2"/>
</dbReference>
<evidence type="ECO:0000256" key="3">
    <source>
        <dbReference type="ARBA" id="ARBA00022573"/>
    </source>
</evidence>
<dbReference type="InterPro" id="IPR012382">
    <property type="entry name" value="CobI/CbiL"/>
</dbReference>
<protein>
    <submittedName>
        <fullName evidence="9">Precorrin-2/cobalt-factor-2 C20-methyltransferase</fullName>
    </submittedName>
</protein>
<keyword evidence="10" id="KW-1185">Reference proteome</keyword>
<dbReference type="Gene3D" id="3.30.950.10">
    <property type="entry name" value="Methyltransferase, Cobalt-precorrin-4 Transmethylase, Domain 2"/>
    <property type="match status" value="1"/>
</dbReference>
<evidence type="ECO:0000256" key="6">
    <source>
        <dbReference type="ARBA" id="ARBA00022691"/>
    </source>
</evidence>
<evidence type="ECO:0000256" key="2">
    <source>
        <dbReference type="ARBA" id="ARBA00005879"/>
    </source>
</evidence>
<name>A0A1T4KIL8_9FIRM</name>
<dbReference type="GO" id="GO:0009236">
    <property type="term" value="P:cobalamin biosynthetic process"/>
    <property type="evidence" value="ECO:0007669"/>
    <property type="project" value="UniProtKB-UniRule"/>
</dbReference>
<dbReference type="PANTHER" id="PTHR43467:SF2">
    <property type="entry name" value="COBALT-PRECORRIN-2 C(20)-METHYLTRANSFERASE"/>
    <property type="match status" value="1"/>
</dbReference>
<dbReference type="UniPathway" id="UPA00148"/>
<reference evidence="9 10" key="1">
    <citation type="submission" date="2017-02" db="EMBL/GenBank/DDBJ databases">
        <authorList>
            <person name="Peterson S.W."/>
        </authorList>
    </citation>
    <scope>NUCLEOTIDE SEQUENCE [LARGE SCALE GENOMIC DNA]</scope>
    <source>
        <strain evidence="9 10">DSM 15102</strain>
    </source>
</reference>
<evidence type="ECO:0000256" key="4">
    <source>
        <dbReference type="ARBA" id="ARBA00022603"/>
    </source>
</evidence>
<dbReference type="GO" id="GO:0030788">
    <property type="term" value="F:precorrin-2 C20-methyltransferase activity"/>
    <property type="evidence" value="ECO:0007669"/>
    <property type="project" value="InterPro"/>
</dbReference>
<keyword evidence="5 9" id="KW-0808">Transferase</keyword>
<dbReference type="PANTHER" id="PTHR43467">
    <property type="entry name" value="COBALT-PRECORRIN-2 C(20)-METHYLTRANSFERASE"/>
    <property type="match status" value="1"/>
</dbReference>
<comment type="pathway">
    <text evidence="1">Cofactor biosynthesis; adenosylcobalamin biosynthesis.</text>
</comment>
<evidence type="ECO:0000256" key="1">
    <source>
        <dbReference type="ARBA" id="ARBA00004953"/>
    </source>
</evidence>
<dbReference type="EMBL" id="FUWV01000002">
    <property type="protein sequence ID" value="SJZ42226.1"/>
    <property type="molecule type" value="Genomic_DNA"/>
</dbReference>
<comment type="similarity">
    <text evidence="2 7">Belongs to the precorrin methyltransferase family.</text>
</comment>
<evidence type="ECO:0000256" key="5">
    <source>
        <dbReference type="ARBA" id="ARBA00022679"/>
    </source>
</evidence>
<dbReference type="OrthoDB" id="9804789at2"/>